<dbReference type="Proteomes" id="UP000229970">
    <property type="component" value="Unassembled WGS sequence"/>
</dbReference>
<dbReference type="RefSeq" id="WP_100139169.1">
    <property type="nucleotide sequence ID" value="NZ_MEIP01000014.1"/>
</dbReference>
<dbReference type="Pfam" id="PF01370">
    <property type="entry name" value="Epimerase"/>
    <property type="match status" value="1"/>
</dbReference>
<comment type="caution">
    <text evidence="2">The sequence shown here is derived from an EMBL/GenBank/DDBJ whole genome shotgun (WGS) entry which is preliminary data.</text>
</comment>
<dbReference type="AlphaFoldDB" id="A0A2N9XHT7"/>
<organism evidence="2 3">
    <name type="scientific">Snodgrassella alvi</name>
    <dbReference type="NCBI Taxonomy" id="1196083"/>
    <lineage>
        <taxon>Bacteria</taxon>
        <taxon>Pseudomonadati</taxon>
        <taxon>Pseudomonadota</taxon>
        <taxon>Betaproteobacteria</taxon>
        <taxon>Neisseriales</taxon>
        <taxon>Neisseriaceae</taxon>
        <taxon>Snodgrassella</taxon>
    </lineage>
</organism>
<gene>
    <name evidence="2" type="ORF">BHC46_06345</name>
</gene>
<evidence type="ECO:0000259" key="1">
    <source>
        <dbReference type="Pfam" id="PF01370"/>
    </source>
</evidence>
<proteinExistence type="predicted"/>
<reference evidence="2 3" key="1">
    <citation type="journal article" date="2017" name="MBio">
        <title>Type VI secretion-mediated competition in the bee gut microbiome.</title>
        <authorList>
            <person name="Steele M.I."/>
            <person name="Kwong W.K."/>
            <person name="Powell J.E."/>
            <person name="Whiteley M."/>
            <person name="Moran N.A."/>
        </authorList>
    </citation>
    <scope>NUCLEOTIDE SEQUENCE [LARGE SCALE GENOMIC DNA]</scope>
    <source>
        <strain evidence="2 3">Ruf1-X</strain>
    </source>
</reference>
<dbReference type="EMBL" id="MEIP01000014">
    <property type="protein sequence ID" value="PIT47892.1"/>
    <property type="molecule type" value="Genomic_DNA"/>
</dbReference>
<dbReference type="Gene3D" id="3.40.50.720">
    <property type="entry name" value="NAD(P)-binding Rossmann-like Domain"/>
    <property type="match status" value="1"/>
</dbReference>
<evidence type="ECO:0000313" key="2">
    <source>
        <dbReference type="EMBL" id="PIT47892.1"/>
    </source>
</evidence>
<dbReference type="InterPro" id="IPR036291">
    <property type="entry name" value="NAD(P)-bd_dom_sf"/>
</dbReference>
<name>A0A2N9XHT7_9NEIS</name>
<dbReference type="InterPro" id="IPR001509">
    <property type="entry name" value="Epimerase_deHydtase"/>
</dbReference>
<feature type="domain" description="NAD-dependent epimerase/dehydratase" evidence="1">
    <location>
        <begin position="4"/>
        <end position="233"/>
    </location>
</feature>
<dbReference type="PANTHER" id="PTHR43245">
    <property type="entry name" value="BIFUNCTIONAL POLYMYXIN RESISTANCE PROTEIN ARNA"/>
    <property type="match status" value="1"/>
</dbReference>
<dbReference type="PANTHER" id="PTHR43245:SF46">
    <property type="entry name" value="NUCLEOSIDE-DIPHOSPHATE-SUGAR EPIMERASE"/>
    <property type="match status" value="1"/>
</dbReference>
<dbReference type="InterPro" id="IPR050177">
    <property type="entry name" value="Lipid_A_modif_metabolic_enz"/>
</dbReference>
<protein>
    <recommendedName>
        <fullName evidence="1">NAD-dependent epimerase/dehydratase domain-containing protein</fullName>
    </recommendedName>
</protein>
<accession>A0A2N9XHT7</accession>
<dbReference type="SUPFAM" id="SSF51735">
    <property type="entry name" value="NAD(P)-binding Rossmann-fold domains"/>
    <property type="match status" value="1"/>
</dbReference>
<evidence type="ECO:0000313" key="3">
    <source>
        <dbReference type="Proteomes" id="UP000229970"/>
    </source>
</evidence>
<sequence length="335" mass="37952">MRFLVTGATSGLGRNAVEWLLTQGYQVHATGRNAEVGQQLIALGARFTELDLVMATDSEYRQLLNNCDVVWHCAALSSPWGKYEWFYQANVAVTARLADMAGQLGIKRFIHVSTPSIYFDFKSHHDIPEDYRAKRFANHYADSKYQAEQRIEECVIHYPSTLYLLLRPRGIFGPHDRVIMPRMLALLKRTGGVLYLPAGGKAYLDLTFVLNVVYALFLASTKQTLQSGEVFNITNQQPCQLNQLLKALLSDQLHIDYKVRALPYRLLYGIAATLESVATLTHQEPALTRYSVGSLYFDMTLSQKQAIERLGYQPLYHLSEGIELTARWLQQNGLV</sequence>